<dbReference type="AlphaFoldDB" id="A0A2M8PH35"/>
<dbReference type="Gene3D" id="3.10.350.10">
    <property type="entry name" value="LysM domain"/>
    <property type="match status" value="2"/>
</dbReference>
<reference evidence="3 4" key="1">
    <citation type="submission" date="2017-11" db="EMBL/GenBank/DDBJ databases">
        <title>Evolution of Phototrophy in the Chloroflexi Phylum Driven by Horizontal Gene Transfer.</title>
        <authorList>
            <person name="Ward L.M."/>
            <person name="Hemp J."/>
            <person name="Shih P.M."/>
            <person name="Mcglynn S.E."/>
            <person name="Fischer W."/>
        </authorList>
    </citation>
    <scope>NUCLEOTIDE SEQUENCE [LARGE SCALE GENOMIC DNA]</scope>
    <source>
        <strain evidence="3">JP3_13</strain>
    </source>
</reference>
<proteinExistence type="predicted"/>
<comment type="caution">
    <text evidence="3">The sequence shown here is derived from an EMBL/GenBank/DDBJ whole genome shotgun (WGS) entry which is preliminary data.</text>
</comment>
<dbReference type="SUPFAM" id="SSF54106">
    <property type="entry name" value="LysM domain"/>
    <property type="match status" value="2"/>
</dbReference>
<evidence type="ECO:0000256" key="1">
    <source>
        <dbReference type="SAM" id="MobiDB-lite"/>
    </source>
</evidence>
<sequence>MRHSAFQHLISAALLVGLALTLSGCFQPIGSALQPTEVSNITNPIFVPTEEIAVAAEPTQSVEPPPATSELFPPTATLPQQPTFTRTPSDTPTPTEIFLLATFTPSPTETPTATPTFTQTPTATATFTETPSATPTETPLPTLFIPTLPPSATETPFTLPLVLTEAPTPTDLPTATASPTATPLPLEPSPTLFIPTLPPPTEVAQVFPTPETQATLDAQATQIIAIVTATAAANATATSAALGTVAAPPPAVFTPIPVTAIPPLGTPVGVAGDGAGGILDDRCFYTVVPGDRLIRIALRFGTTVRAIARANGILNVDLISVGQRLLIPNCAIEFAPPPPAIPPTEMPIVGGLREYVVQRGDNLFRISLRFGTTVSRLAEINRIRNVNLIYAGQRLYIP</sequence>
<protein>
    <recommendedName>
        <fullName evidence="2">LysM domain-containing protein</fullName>
    </recommendedName>
</protein>
<gene>
    <name evidence="3" type="ORF">CUN49_03360</name>
</gene>
<dbReference type="PANTHER" id="PTHR33734:SF22">
    <property type="entry name" value="MEMBRANE-BOUND LYTIC MUREIN TRANSGLYCOSYLASE D"/>
    <property type="match status" value="1"/>
</dbReference>
<dbReference type="PROSITE" id="PS51257">
    <property type="entry name" value="PROKAR_LIPOPROTEIN"/>
    <property type="match status" value="1"/>
</dbReference>
<dbReference type="PRINTS" id="PR01217">
    <property type="entry name" value="PRICHEXTENSN"/>
</dbReference>
<evidence type="ECO:0000313" key="4">
    <source>
        <dbReference type="Proteomes" id="UP000229681"/>
    </source>
</evidence>
<dbReference type="CDD" id="cd00118">
    <property type="entry name" value="LysM"/>
    <property type="match status" value="2"/>
</dbReference>
<accession>A0A2M8PH35</accession>
<organism evidence="3 4">
    <name type="scientific">Candidatus Thermofonsia Clade 1 bacterium</name>
    <dbReference type="NCBI Taxonomy" id="2364210"/>
    <lineage>
        <taxon>Bacteria</taxon>
        <taxon>Bacillati</taxon>
        <taxon>Chloroflexota</taxon>
        <taxon>Candidatus Thermofontia</taxon>
        <taxon>Candidatus Thermofonsia Clade 1</taxon>
    </lineage>
</organism>
<feature type="domain" description="LysM" evidence="2">
    <location>
        <begin position="353"/>
        <end position="397"/>
    </location>
</feature>
<evidence type="ECO:0000259" key="2">
    <source>
        <dbReference type="PROSITE" id="PS51782"/>
    </source>
</evidence>
<dbReference type="EMBL" id="PGTM01000028">
    <property type="protein sequence ID" value="PJF36841.1"/>
    <property type="molecule type" value="Genomic_DNA"/>
</dbReference>
<dbReference type="Pfam" id="PF01476">
    <property type="entry name" value="LysM"/>
    <property type="match status" value="2"/>
</dbReference>
<feature type="region of interest" description="Disordered" evidence="1">
    <location>
        <begin position="59"/>
        <end position="92"/>
    </location>
</feature>
<dbReference type="SMART" id="SM00257">
    <property type="entry name" value="LysM"/>
    <property type="match status" value="2"/>
</dbReference>
<dbReference type="InterPro" id="IPR018392">
    <property type="entry name" value="LysM"/>
</dbReference>
<name>A0A2M8PH35_9CHLR</name>
<feature type="compositionally biased region" description="Polar residues" evidence="1">
    <location>
        <begin position="77"/>
        <end position="92"/>
    </location>
</feature>
<feature type="domain" description="LysM" evidence="2">
    <location>
        <begin position="283"/>
        <end position="327"/>
    </location>
</feature>
<evidence type="ECO:0000313" key="3">
    <source>
        <dbReference type="EMBL" id="PJF36841.1"/>
    </source>
</evidence>
<dbReference type="GO" id="GO:0008932">
    <property type="term" value="F:lytic endotransglycosylase activity"/>
    <property type="evidence" value="ECO:0007669"/>
    <property type="project" value="TreeGrafter"/>
</dbReference>
<dbReference type="PROSITE" id="PS51782">
    <property type="entry name" value="LYSM"/>
    <property type="match status" value="2"/>
</dbReference>
<dbReference type="Proteomes" id="UP000229681">
    <property type="component" value="Unassembled WGS sequence"/>
</dbReference>
<dbReference type="PANTHER" id="PTHR33734">
    <property type="entry name" value="LYSM DOMAIN-CONTAINING GPI-ANCHORED PROTEIN 2"/>
    <property type="match status" value="1"/>
</dbReference>
<dbReference type="InterPro" id="IPR036779">
    <property type="entry name" value="LysM_dom_sf"/>
</dbReference>